<organism evidence="1 2">
    <name type="scientific">Apatococcus fuscideae</name>
    <dbReference type="NCBI Taxonomy" id="2026836"/>
    <lineage>
        <taxon>Eukaryota</taxon>
        <taxon>Viridiplantae</taxon>
        <taxon>Chlorophyta</taxon>
        <taxon>core chlorophytes</taxon>
        <taxon>Trebouxiophyceae</taxon>
        <taxon>Chlorellales</taxon>
        <taxon>Chlorellaceae</taxon>
        <taxon>Apatococcus</taxon>
    </lineage>
</organism>
<protein>
    <submittedName>
        <fullName evidence="1">Uncharacterized protein</fullName>
    </submittedName>
</protein>
<dbReference type="EMBL" id="JALJOV010000679">
    <property type="protein sequence ID" value="KAK9861935.1"/>
    <property type="molecule type" value="Genomic_DNA"/>
</dbReference>
<dbReference type="Proteomes" id="UP001485043">
    <property type="component" value="Unassembled WGS sequence"/>
</dbReference>
<sequence>MLRLRVATWRPNHNRPANFQERATGYSGIWMMAAHGCLAERMIGIEVHRSPAEISMRMPHHGPELPSILDLEEGASKYVARRSILLWAPDGSGLVVKGWDSPPIVLSVVGVLQGHLMIAAGPWGAIASQVIPTESA</sequence>
<evidence type="ECO:0000313" key="1">
    <source>
        <dbReference type="EMBL" id="KAK9861935.1"/>
    </source>
</evidence>
<proteinExistence type="predicted"/>
<accession>A0AAW1SZJ1</accession>
<keyword evidence="2" id="KW-1185">Reference proteome</keyword>
<dbReference type="AlphaFoldDB" id="A0AAW1SZJ1"/>
<evidence type="ECO:0000313" key="2">
    <source>
        <dbReference type="Proteomes" id="UP001485043"/>
    </source>
</evidence>
<gene>
    <name evidence="1" type="ORF">WJX84_006483</name>
</gene>
<reference evidence="1 2" key="1">
    <citation type="journal article" date="2024" name="Nat. Commun.">
        <title>Phylogenomics reveals the evolutionary origins of lichenization in chlorophyte algae.</title>
        <authorList>
            <person name="Puginier C."/>
            <person name="Libourel C."/>
            <person name="Otte J."/>
            <person name="Skaloud P."/>
            <person name="Haon M."/>
            <person name="Grisel S."/>
            <person name="Petersen M."/>
            <person name="Berrin J.G."/>
            <person name="Delaux P.M."/>
            <person name="Dal Grande F."/>
            <person name="Keller J."/>
        </authorList>
    </citation>
    <scope>NUCLEOTIDE SEQUENCE [LARGE SCALE GENOMIC DNA]</scope>
    <source>
        <strain evidence="1 2">SAG 2523</strain>
    </source>
</reference>
<comment type="caution">
    <text evidence="1">The sequence shown here is derived from an EMBL/GenBank/DDBJ whole genome shotgun (WGS) entry which is preliminary data.</text>
</comment>
<name>A0AAW1SZJ1_9CHLO</name>